<feature type="compositionally biased region" description="Pro residues" evidence="6">
    <location>
        <begin position="39"/>
        <end position="55"/>
    </location>
</feature>
<keyword evidence="9" id="KW-1185">Reference proteome</keyword>
<feature type="domain" description="C3H1-type" evidence="7">
    <location>
        <begin position="2096"/>
        <end position="2123"/>
    </location>
</feature>
<dbReference type="SMART" id="SM00356">
    <property type="entry name" value="ZnF_C3H1"/>
    <property type="match status" value="4"/>
</dbReference>
<keyword evidence="1 5" id="KW-0479">Metal-binding</keyword>
<name>A0A834ZJY2_TETSI</name>
<feature type="compositionally biased region" description="Polar residues" evidence="6">
    <location>
        <begin position="1330"/>
        <end position="1342"/>
    </location>
</feature>
<feature type="domain" description="C3H1-type" evidence="7">
    <location>
        <begin position="2020"/>
        <end position="2049"/>
    </location>
</feature>
<feature type="compositionally biased region" description="Basic and acidic residues" evidence="6">
    <location>
        <begin position="376"/>
        <end position="385"/>
    </location>
</feature>
<feature type="zinc finger region" description="C3H1-type" evidence="5">
    <location>
        <begin position="2020"/>
        <end position="2049"/>
    </location>
</feature>
<feature type="region of interest" description="Disordered" evidence="6">
    <location>
        <begin position="427"/>
        <end position="475"/>
    </location>
</feature>
<feature type="zinc finger region" description="C3H1-type" evidence="5">
    <location>
        <begin position="2096"/>
        <end position="2123"/>
    </location>
</feature>
<feature type="region of interest" description="Disordered" evidence="6">
    <location>
        <begin position="342"/>
        <end position="387"/>
    </location>
</feature>
<evidence type="ECO:0000256" key="3">
    <source>
        <dbReference type="ARBA" id="ARBA00022771"/>
    </source>
</evidence>
<feature type="region of interest" description="Disordered" evidence="6">
    <location>
        <begin position="1452"/>
        <end position="1510"/>
    </location>
</feature>
<dbReference type="OrthoDB" id="3247158at2759"/>
<feature type="compositionally biased region" description="Polar residues" evidence="6">
    <location>
        <begin position="450"/>
        <end position="463"/>
    </location>
</feature>
<evidence type="ECO:0000256" key="4">
    <source>
        <dbReference type="ARBA" id="ARBA00022833"/>
    </source>
</evidence>
<feature type="compositionally biased region" description="Gly residues" evidence="6">
    <location>
        <begin position="191"/>
        <end position="201"/>
    </location>
</feature>
<evidence type="ECO:0000256" key="6">
    <source>
        <dbReference type="SAM" id="MobiDB-lite"/>
    </source>
</evidence>
<feature type="region of interest" description="Disordered" evidence="6">
    <location>
        <begin position="186"/>
        <end position="217"/>
    </location>
</feature>
<dbReference type="EMBL" id="JABCRI010000006">
    <property type="protein sequence ID" value="KAF8404047.1"/>
    <property type="molecule type" value="Genomic_DNA"/>
</dbReference>
<feature type="region of interest" description="Disordered" evidence="6">
    <location>
        <begin position="1184"/>
        <end position="1206"/>
    </location>
</feature>
<evidence type="ECO:0000259" key="7">
    <source>
        <dbReference type="PROSITE" id="PS50103"/>
    </source>
</evidence>
<dbReference type="Gene3D" id="4.10.1000.10">
    <property type="entry name" value="Zinc finger, CCCH-type"/>
    <property type="match status" value="2"/>
</dbReference>
<evidence type="ECO:0000256" key="5">
    <source>
        <dbReference type="PROSITE-ProRule" id="PRU00723"/>
    </source>
</evidence>
<feature type="region of interest" description="Disordered" evidence="6">
    <location>
        <begin position="1"/>
        <end position="76"/>
    </location>
</feature>
<feature type="region of interest" description="Disordered" evidence="6">
    <location>
        <begin position="646"/>
        <end position="670"/>
    </location>
</feature>
<feature type="compositionally biased region" description="Polar residues" evidence="6">
    <location>
        <begin position="1463"/>
        <end position="1483"/>
    </location>
</feature>
<dbReference type="PANTHER" id="PTHR46156:SF1">
    <property type="entry name" value="ZINC FINGER CCCH DOMAIN-CONTAINING PROTEIN 3"/>
    <property type="match status" value="1"/>
</dbReference>
<dbReference type="PROSITE" id="PS50103">
    <property type="entry name" value="ZF_C3H1"/>
    <property type="match status" value="2"/>
</dbReference>
<protein>
    <recommendedName>
        <fullName evidence="7">C3H1-type domain-containing protein</fullName>
    </recommendedName>
</protein>
<dbReference type="PANTHER" id="PTHR46156">
    <property type="entry name" value="CCCH ZINGC FINGER"/>
    <property type="match status" value="1"/>
</dbReference>
<feature type="compositionally biased region" description="Polar residues" evidence="6">
    <location>
        <begin position="1188"/>
        <end position="1206"/>
    </location>
</feature>
<dbReference type="OMA" id="CVDSTIC"/>
<feature type="region of interest" description="Disordered" evidence="6">
    <location>
        <begin position="758"/>
        <end position="777"/>
    </location>
</feature>
<dbReference type="GO" id="GO:0005634">
    <property type="term" value="C:nucleus"/>
    <property type="evidence" value="ECO:0007669"/>
    <property type="project" value="TreeGrafter"/>
</dbReference>
<keyword evidence="3 5" id="KW-0863">Zinc-finger</keyword>
<feature type="compositionally biased region" description="Basic residues" evidence="6">
    <location>
        <begin position="2139"/>
        <end position="2157"/>
    </location>
</feature>
<comment type="caution">
    <text evidence="8">The sequence shown here is derived from an EMBL/GenBank/DDBJ whole genome shotgun (WGS) entry which is preliminary data.</text>
</comment>
<evidence type="ECO:0000313" key="8">
    <source>
        <dbReference type="EMBL" id="KAF8404047.1"/>
    </source>
</evidence>
<keyword evidence="4 5" id="KW-0862">Zinc</keyword>
<feature type="region of interest" description="Disordered" evidence="6">
    <location>
        <begin position="700"/>
        <end position="721"/>
    </location>
</feature>
<dbReference type="Proteomes" id="UP000655225">
    <property type="component" value="Unassembled WGS sequence"/>
</dbReference>
<dbReference type="GO" id="GO:0008270">
    <property type="term" value="F:zinc ion binding"/>
    <property type="evidence" value="ECO:0007669"/>
    <property type="project" value="UniProtKB-KW"/>
</dbReference>
<dbReference type="FunFam" id="4.10.1000.10:FF:000022">
    <property type="entry name" value="Zinc finger CCCH domain-containing protein 7"/>
    <property type="match status" value="1"/>
</dbReference>
<feature type="region of interest" description="Disordered" evidence="6">
    <location>
        <begin position="1283"/>
        <end position="1315"/>
    </location>
</feature>
<reference evidence="8 9" key="1">
    <citation type="submission" date="2020-04" db="EMBL/GenBank/DDBJ databases">
        <title>Plant Genome Project.</title>
        <authorList>
            <person name="Zhang R.-G."/>
        </authorList>
    </citation>
    <scope>NUCLEOTIDE SEQUENCE [LARGE SCALE GENOMIC DNA]</scope>
    <source>
        <strain evidence="8">YNK0</strain>
        <tissue evidence="8">Leaf</tissue>
    </source>
</reference>
<keyword evidence="2" id="KW-0677">Repeat</keyword>
<evidence type="ECO:0000313" key="9">
    <source>
        <dbReference type="Proteomes" id="UP000655225"/>
    </source>
</evidence>
<dbReference type="InterPro" id="IPR000571">
    <property type="entry name" value="Znf_CCCH"/>
</dbReference>
<evidence type="ECO:0000256" key="2">
    <source>
        <dbReference type="ARBA" id="ARBA00022737"/>
    </source>
</evidence>
<feature type="region of interest" description="Disordered" evidence="6">
    <location>
        <begin position="1329"/>
        <end position="1384"/>
    </location>
</feature>
<accession>A0A834ZJY2</accession>
<proteinExistence type="predicted"/>
<evidence type="ECO:0000256" key="1">
    <source>
        <dbReference type="ARBA" id="ARBA00022723"/>
    </source>
</evidence>
<organism evidence="8 9">
    <name type="scientific">Tetracentron sinense</name>
    <name type="common">Spur-leaf</name>
    <dbReference type="NCBI Taxonomy" id="13715"/>
    <lineage>
        <taxon>Eukaryota</taxon>
        <taxon>Viridiplantae</taxon>
        <taxon>Streptophyta</taxon>
        <taxon>Embryophyta</taxon>
        <taxon>Tracheophyta</taxon>
        <taxon>Spermatophyta</taxon>
        <taxon>Magnoliopsida</taxon>
        <taxon>Trochodendrales</taxon>
        <taxon>Trochodendraceae</taxon>
        <taxon>Tetracentron</taxon>
    </lineage>
</organism>
<feature type="region of interest" description="Disordered" evidence="6">
    <location>
        <begin position="2138"/>
        <end position="2160"/>
    </location>
</feature>
<feature type="compositionally biased region" description="Basic residues" evidence="6">
    <location>
        <begin position="208"/>
        <end position="217"/>
    </location>
</feature>
<gene>
    <name evidence="8" type="ORF">HHK36_008924</name>
</gene>
<sequence length="2272" mass="249551">MDPMEPHPFHISNSNTHIRYAPIPPPSFSGDRNFYLQHLPPPPPPPPTAPPIPPPYHHHPPQFPFHNTHRPIEDDPRRHLFNYNYERTPRIPDTHHHPQIQEDLPHLPRPDFENPYTDLWDLPRVSPFNRPLVPFPGGFDHDPHHHPMSPYRASGNFVARGRIGEDPEGDRFQDYSNERNHKEELFWGQSDRGGNGNGNGNGNENYHHNHNHSNNNRRRRVLLFDYTTSRNLASSLDNPASRNGSVFDNGRLWNNGGDGVDENRRWNSSRDVHHSAIEMKNEETINQDGVRAVSGKHSRNVSKLGRFKNRVGGEGSQEFLRTPKKKQQKTSALLRIQLGKPTPRKRKDEQLMSSGCFDDSNSGSFRSKGPLVFSDHTPEGDREGSPVELDVSFKSNALVAKAIMAPSSPVVGTDGNRTPRNKKIWKVMTPGSGMSSLRVTESHERPVKWDSSTHGVKAASSSGKAPKQSEEKATVSGIGTLHDIGSHSCPDGVTVLPGNNAVEGSPKGMVLLRGGANVGSNGMCEPNNIKKRKVIIPPLGLSSSRVSDFHERPVEGDSSTHGVDAALSSDRGPTQSEEKGTVSGIGTVHYIGSLPSADEIAISLGNSAVKVSPEDMLPLRGGVNVGSDGMRALNIRKKRKVVIPPSGLSSSAVTEHHERTVKGDSSTHGVDAALSSNKGFTHSEEKVMFSDIRTVIDVDSSPSSSGVTVPLENNKVDGSPQAMVSVTGGVTLSSGRARRRKIKRKRKVKIPLIGTSSSSVTKVHKGPANADSSTHATNVASSFDKDLTPSLEKVTVSDGGAVDDVGSRPCPNGVTVSLDNSSVEESPKTVVSMRGVVNVISRRAYKHKIMKKSKVMNLSSSRVPEIYEGIINGDSPAYGVDTSSSSDKFPNQAEEKITVSDMGTADVGSQPCPIGVTISLGNSAVQGSPESTVLGFVNVGPEGITPMVEKKNATATFSSLSGPLVSELHEGTLIADAPSSFYEVRLTHSREKVTFSGIESVDDAGPQPCLNGIAVSLEKSRLEGSSEAIISVRGGSHEDIKKTKQPNMDLISFVEEPAFPHVQSPGPSGSGVKRHEDATPVKAATNCQDPLQYDIVDMQSGSRRKEKIELNAAEEHGMLARENCDVISAMHSQTQDTLDGVPLELQISYLAPRLPSTDMECYDYSLLVNDELSSVSNYFSSRAEAPGFSTTNSNEEPLESMTDTPSNINSSESLSMVPELHVLNTGLSLRHISNKNVRGDGKKPDEIPIVGVGSLLTSNNSFALDPKVNVTLDHAVQSSCSIPEKTVSLPSQDAKRPTPNLKLNSRESNVRKSHQSYVVPRVFPGRPSFISGSLKKTSSTHITKPRTWHRTDNPSASLLPGKNSSSSTAASQKHSPKKFGKVQSTSYIRKGNSLVRKSAPLAVLPQSSSGLSSSIYRLNPVGIEETKNTGSESKDDNIHPPNFLKTGRMNASIERPKTPPLPNNTKLTNCTTKPSQVCTSSTLADPLRGGGSEAKTDPMKLTENKDVPMPAGVSENQAGLSYNIETQSILNDGNSKSNMQRLIYVKRKSNQLVAASSPEECEPSVHNAESTQVLPSNRYYKRNKNQLIRTSSESHVKQAIDIHDDSSNSEGQRAPSVLSLKCSRNLSKRRSDKVLAKTCKPSKFSFVWTLRGTQAQNEDTNSLQRQKVLPYLFPWKRTTYRRSSIYGKTPVSNNSSFSLISRKLLLSRKRNTVYTRSTGGFSLRKSKVLSIGGSNLKWSKSIEKRSKRANEEATLAVAAVERKKREQNGAACAIYGAKNRNQSSRKSAHSVELLPGERIFRVGSIRYKMDSSKRTLQRISGNLLLLCCSGRYVRSQPLEELHLGVEERQMLFGRKHFGKVNYTFNARGTVLEESADIVLLCNDKPAMKVLCDLKIIVIALRSSTRTCYLFPQVELLYNPVSAGFGDIQQDHGWQVTLFTKVNQDDAFLLAFCVDEKSTYPVDLQTDKGKPFVPRRLLIGNDEYVRIGSGNQLVRDPKKRTRVLANEKIRWSLHTARLRLARKQKYCQFFTRFGKCNKDDGKCPYLHDPSKIAVCTKFLKGLCSNTNCKLTHKVIPERMQDCSYFLQGGTRWHVNVNPDASVCEGFLRGYCADGDECRKKHSYVCPIFESTGICPQGSKCKLHHPKSRSKGKKRKRSKEQKNVRGRYFGSMLIDIAESRSAVFDKHTEQNNEDIFLHEGRFADYISLDDSDEELTETNDPISMHSNLCDSDPSDLQIDLDELIKPIRIMNKNLATKSSSIINNPGAKCIQAVS</sequence>
<feature type="region of interest" description="Disordered" evidence="6">
    <location>
        <begin position="550"/>
        <end position="581"/>
    </location>
</feature>
<feature type="compositionally biased region" description="Basic and acidic residues" evidence="6">
    <location>
        <begin position="1494"/>
        <end position="1506"/>
    </location>
</feature>